<keyword evidence="16" id="KW-1185">Reference proteome</keyword>
<comment type="similarity">
    <text evidence="1 10">Belongs to the RAP1 family.</text>
</comment>
<dbReference type="InterPro" id="IPR009057">
    <property type="entry name" value="Homeodomain-like_sf"/>
</dbReference>
<dbReference type="GO" id="GO:0010833">
    <property type="term" value="P:telomere maintenance via telomere lengthening"/>
    <property type="evidence" value="ECO:0007669"/>
    <property type="project" value="UniProtKB-UniRule"/>
</dbReference>
<evidence type="ECO:0000256" key="11">
    <source>
        <dbReference type="SAM" id="MobiDB-lite"/>
    </source>
</evidence>
<evidence type="ECO:0000256" key="2">
    <source>
        <dbReference type="ARBA" id="ARBA00017805"/>
    </source>
</evidence>
<reference evidence="15" key="1">
    <citation type="submission" date="2025-08" db="UniProtKB">
        <authorList>
            <consortium name="Ensembl"/>
        </authorList>
    </citation>
    <scope>IDENTIFICATION</scope>
</reference>
<evidence type="ECO:0000313" key="15">
    <source>
        <dbReference type="Ensembl" id="ENSSPUP00000006559.1"/>
    </source>
</evidence>
<dbReference type="FunFam" id="1.10.10.60:FF:000246">
    <property type="entry name" value="Telomeric repeat-binding factor 2-interacting protein 1"/>
    <property type="match status" value="1"/>
</dbReference>
<dbReference type="PANTHER" id="PTHR16466:SF6">
    <property type="entry name" value="TELOMERIC REPEAT-BINDING FACTOR 2-INTERACTING PROTEIN 1"/>
    <property type="match status" value="1"/>
</dbReference>
<evidence type="ECO:0000256" key="3">
    <source>
        <dbReference type="ARBA" id="ARBA00022454"/>
    </source>
</evidence>
<keyword evidence="3 10" id="KW-0158">Chromosome</keyword>
<keyword evidence="8 10" id="KW-0539">Nucleus</keyword>
<dbReference type="InterPro" id="IPR039595">
    <property type="entry name" value="TE2IP/Rap1"/>
</dbReference>
<evidence type="ECO:0000256" key="8">
    <source>
        <dbReference type="ARBA" id="ARBA00023242"/>
    </source>
</evidence>
<dbReference type="CDD" id="cd11655">
    <property type="entry name" value="rap1_myb-like"/>
    <property type="match status" value="1"/>
</dbReference>
<keyword evidence="5 10" id="KW-0805">Transcription regulation</keyword>
<evidence type="ECO:0000259" key="13">
    <source>
        <dbReference type="Pfam" id="PF11626"/>
    </source>
</evidence>
<feature type="domain" description="TERF2-interacting telomeric protein 1 Myb" evidence="12">
    <location>
        <begin position="114"/>
        <end position="170"/>
    </location>
</feature>
<keyword evidence="7 10" id="KW-0804">Transcription</keyword>
<dbReference type="InterPro" id="IPR001357">
    <property type="entry name" value="BRCT_dom"/>
</dbReference>
<accession>A0A8D0GGH7</accession>
<comment type="subunit">
    <text evidence="10">Homodimer.</text>
</comment>
<evidence type="ECO:0000256" key="5">
    <source>
        <dbReference type="ARBA" id="ARBA00023015"/>
    </source>
</evidence>
<evidence type="ECO:0000256" key="4">
    <source>
        <dbReference type="ARBA" id="ARBA00022895"/>
    </source>
</evidence>
<feature type="compositionally biased region" description="Low complexity" evidence="11">
    <location>
        <begin position="232"/>
        <end position="241"/>
    </location>
</feature>
<evidence type="ECO:0000259" key="14">
    <source>
        <dbReference type="Pfam" id="PF16589"/>
    </source>
</evidence>
<protein>
    <recommendedName>
        <fullName evidence="2 10">Telomeric repeat-binding factor 2-interacting protein 1</fullName>
        <shortName evidence="10">TERF2-interacting telomeric protein 1</shortName>
    </recommendedName>
    <alternativeName>
        <fullName evidence="9 10">Repressor/activator protein 1 homolog</fullName>
    </alternativeName>
</protein>
<evidence type="ECO:0000313" key="16">
    <source>
        <dbReference type="Proteomes" id="UP000694392"/>
    </source>
</evidence>
<keyword evidence="4 10" id="KW-0779">Telomere</keyword>
<dbReference type="Pfam" id="PF08914">
    <property type="entry name" value="Myb_Rap1"/>
    <property type="match status" value="1"/>
</dbReference>
<comment type="function">
    <text evidence="10">Acts both as a regulator of telomere function and as a transcription regulator. Involved in the regulation of telomere length and protection as a component of the shelterin complex (telosome). Does not bind DNA directly: recruited to telomeric double-stranded 5'-TTAGGG-3' repeats via its interaction with terf2. Independently of its function in telomeres, also acts as a transcription regulator: recruited to extratelomeric 5'-TTAGGG-3' sites via its association with terf2 or other factors, and regulates gene expression.</text>
</comment>
<dbReference type="GO" id="GO:0006355">
    <property type="term" value="P:regulation of DNA-templated transcription"/>
    <property type="evidence" value="ECO:0007669"/>
    <property type="project" value="UniProtKB-UniRule"/>
</dbReference>
<keyword evidence="6 10" id="KW-0010">Activator</keyword>
<evidence type="ECO:0000256" key="6">
    <source>
        <dbReference type="ARBA" id="ARBA00023159"/>
    </source>
</evidence>
<dbReference type="PANTHER" id="PTHR16466">
    <property type="entry name" value="TELOMERE REPEAT-BINDING FACTOR 2-INTERACTING PROTEIN 1"/>
    <property type="match status" value="1"/>
</dbReference>
<dbReference type="InterPro" id="IPR021661">
    <property type="entry name" value="Rap1_C"/>
</dbReference>
<dbReference type="Pfam" id="PF16589">
    <property type="entry name" value="BRCT_2"/>
    <property type="match status" value="1"/>
</dbReference>
<dbReference type="GeneTree" id="ENSGT00390000005351"/>
<gene>
    <name evidence="15" type="primary">TERF2IP</name>
</gene>
<dbReference type="GO" id="GO:0005654">
    <property type="term" value="C:nucleoplasm"/>
    <property type="evidence" value="ECO:0007669"/>
    <property type="project" value="UniProtKB-ARBA"/>
</dbReference>
<evidence type="ECO:0000256" key="7">
    <source>
        <dbReference type="ARBA" id="ARBA00023163"/>
    </source>
</evidence>
<comment type="subcellular location">
    <subcellularLocation>
        <location evidence="10">Nucleus</location>
    </subcellularLocation>
    <subcellularLocation>
        <location evidence="10">Chromosome</location>
        <location evidence="10">Telomere</location>
    </subcellularLocation>
</comment>
<feature type="domain" description="TRF2-interacting telomeric protein/Rap1 C-terminal" evidence="13">
    <location>
        <begin position="267"/>
        <end position="342"/>
    </location>
</feature>
<reference evidence="15" key="2">
    <citation type="submission" date="2025-09" db="UniProtKB">
        <authorList>
            <consortium name="Ensembl"/>
        </authorList>
    </citation>
    <scope>IDENTIFICATION</scope>
</reference>
<organism evidence="15 16">
    <name type="scientific">Sphenodon punctatus</name>
    <name type="common">Tuatara</name>
    <name type="synonym">Hatteria punctata</name>
    <dbReference type="NCBI Taxonomy" id="8508"/>
    <lineage>
        <taxon>Eukaryota</taxon>
        <taxon>Metazoa</taxon>
        <taxon>Chordata</taxon>
        <taxon>Craniata</taxon>
        <taxon>Vertebrata</taxon>
        <taxon>Euteleostomi</taxon>
        <taxon>Lepidosauria</taxon>
        <taxon>Sphenodontia</taxon>
        <taxon>Sphenodontidae</taxon>
        <taxon>Sphenodon</taxon>
    </lineage>
</organism>
<evidence type="ECO:0000256" key="1">
    <source>
        <dbReference type="ARBA" id="ARBA00010467"/>
    </source>
</evidence>
<dbReference type="SUPFAM" id="SSF46689">
    <property type="entry name" value="Homeodomain-like"/>
    <property type="match status" value="1"/>
</dbReference>
<proteinExistence type="inferred from homology"/>
<name>A0A8D0GGH7_SPHPU</name>
<dbReference type="Gene3D" id="1.10.10.60">
    <property type="entry name" value="Homeodomain-like"/>
    <property type="match status" value="1"/>
</dbReference>
<evidence type="ECO:0000256" key="10">
    <source>
        <dbReference type="RuleBase" id="RU367107"/>
    </source>
</evidence>
<evidence type="ECO:0000256" key="9">
    <source>
        <dbReference type="ARBA" id="ARBA00032471"/>
    </source>
</evidence>
<sequence length="344" mass="38346">AVMAAARSASLLHHLFQQDDGSAMHFYVRPGPAKLEVGPLILRGGGQLCSVQEPGVLVLAQPGDLPPKAARNVISKHYITDCVAQNKRLPLEHYRLLPAKPKLLTAQAAGRMHFTEAEDRAILLYVQDKGRVRAIAGAALWKEMEQARLTRHSWQAMRDHYLKQLKGREHVDLLELGAPPPSSKRKAPAADLPDQEEGKEEVVAGRKFKEFICDTPLSPKMRLAEFVVGEDSAASESSQPQQEERSSSTFPSLNEVADAAKDIQRFMEEFSLDLATVTQAFLKNSGEVEATSSFLQTGQRLDGFPIWRRQDDLDLLKDEDNDRNQLIVKFGADNVMNRIAFRRS</sequence>
<dbReference type="GO" id="GO:0042162">
    <property type="term" value="F:telomeric DNA binding"/>
    <property type="evidence" value="ECO:0007669"/>
    <property type="project" value="TreeGrafter"/>
</dbReference>
<dbReference type="Pfam" id="PF11626">
    <property type="entry name" value="Rap1_C"/>
    <property type="match status" value="1"/>
</dbReference>
<feature type="region of interest" description="Disordered" evidence="11">
    <location>
        <begin position="175"/>
        <end position="201"/>
    </location>
</feature>
<dbReference type="GO" id="GO:0031848">
    <property type="term" value="P:protection from non-homologous end joining at telomere"/>
    <property type="evidence" value="ECO:0007669"/>
    <property type="project" value="TreeGrafter"/>
</dbReference>
<evidence type="ECO:0000259" key="12">
    <source>
        <dbReference type="Pfam" id="PF08914"/>
    </source>
</evidence>
<dbReference type="Proteomes" id="UP000694392">
    <property type="component" value="Unplaced"/>
</dbReference>
<dbReference type="Ensembl" id="ENSSPUT00000006978.1">
    <property type="protein sequence ID" value="ENSSPUP00000006559.1"/>
    <property type="gene ID" value="ENSSPUG00000004990.1"/>
</dbReference>
<dbReference type="GO" id="GO:0070187">
    <property type="term" value="C:shelterin complex"/>
    <property type="evidence" value="ECO:0007669"/>
    <property type="project" value="TreeGrafter"/>
</dbReference>
<feature type="region of interest" description="Disordered" evidence="11">
    <location>
        <begin position="231"/>
        <end position="253"/>
    </location>
</feature>
<feature type="domain" description="BRCT" evidence="14">
    <location>
        <begin position="15"/>
        <end position="95"/>
    </location>
</feature>
<dbReference type="AlphaFoldDB" id="A0A8D0GGH7"/>
<dbReference type="InterPro" id="IPR015010">
    <property type="entry name" value="TERF2IP_Myb"/>
</dbReference>